<dbReference type="AlphaFoldDB" id="A0A9X0XGW8"/>
<dbReference type="InterPro" id="IPR023296">
    <property type="entry name" value="Glyco_hydro_beta-prop_sf"/>
</dbReference>
<dbReference type="Gene3D" id="2.115.10.20">
    <property type="entry name" value="Glycosyl hydrolase domain, family 43"/>
    <property type="match status" value="2"/>
</dbReference>
<name>A0A9X0XGW8_9BURK</name>
<dbReference type="PROSITE" id="PS50231">
    <property type="entry name" value="RICIN_B_LECTIN"/>
    <property type="match status" value="1"/>
</dbReference>
<gene>
    <name evidence="3" type="ORF">JI742_05360</name>
</gene>
<evidence type="ECO:0000313" key="3">
    <source>
        <dbReference type="EMBL" id="MBL0719315.1"/>
    </source>
</evidence>
<dbReference type="EMBL" id="JAERRA010000001">
    <property type="protein sequence ID" value="MBL0719315.1"/>
    <property type="molecule type" value="Genomic_DNA"/>
</dbReference>
<protein>
    <submittedName>
        <fullName evidence="3">Ricin-type beta-trefoil lectin domain protein</fullName>
    </submittedName>
</protein>
<dbReference type="Gene3D" id="2.80.10.50">
    <property type="match status" value="1"/>
</dbReference>
<accession>A0A9X0XGW8</accession>
<dbReference type="CDD" id="cd00161">
    <property type="entry name" value="beta-trefoil_Ricin-like"/>
    <property type="match status" value="1"/>
</dbReference>
<keyword evidence="4" id="KW-1185">Reference proteome</keyword>
<dbReference type="PANTHER" id="PTHR35279:SF1">
    <property type="entry name" value="ARABINANASE_LEVANSUCRASE_INVERTASE"/>
    <property type="match status" value="1"/>
</dbReference>
<sequence>MNHPVLPRKLASAALFWLALGAPIAQANEIGGLEVFNLQRPDLCLQSQQTPLGAGALLNVGPCNGSLASQNMALLPNANGSYQLKYGGYCVGTAALPAGVGSGLQLQVCNGSAQQTLYIDGNTGRFIPVSAPSLVLDLHGGNFSEVRFWTDGGGANQRWSLRPRSAAPSSGSAISDGTWQTVSTPGWAAWSKRLAPVFSGPYAAVGDPSVMRVGSELRMTYNCYDIVRQRGAICLARSSDGLSWSDVNTGDTTLPSRLIATRPGQWDDAHESAVMVKFKNEYLLYYVGYLDRGGFFASFPAEVGLATSTDGIRFTRANGGKPVLKTTPAGHDHDAISSPSFVVYKKELVMLYSAYCFYNCPKGAGVTLMAATSKDGRNWTKRSTPVLSAANFPGVKDGIAEVDVSQGPDGRYYLFYTRLHGELGHDIGVAQASSPFGPWTINPEPILRKSASGFDNIGPIAPSVIFENGKARMWFHGFATNRTAQIGYAEAPLPMLRP</sequence>
<feature type="domain" description="Ricin B lectin" evidence="2">
    <location>
        <begin position="31"/>
        <end position="162"/>
    </location>
</feature>
<proteinExistence type="predicted"/>
<evidence type="ECO:0000259" key="2">
    <source>
        <dbReference type="SMART" id="SM00458"/>
    </source>
</evidence>
<dbReference type="SUPFAM" id="SSF50370">
    <property type="entry name" value="Ricin B-like lectins"/>
    <property type="match status" value="1"/>
</dbReference>
<keyword evidence="1" id="KW-0732">Signal</keyword>
<comment type="caution">
    <text evidence="3">The sequence shown here is derived from an EMBL/GenBank/DDBJ whole genome shotgun (WGS) entry which is preliminary data.</text>
</comment>
<dbReference type="InterPro" id="IPR000772">
    <property type="entry name" value="Ricin_B_lectin"/>
</dbReference>
<dbReference type="RefSeq" id="WP_201824577.1">
    <property type="nucleotide sequence ID" value="NZ_JAERRA010000001.1"/>
</dbReference>
<reference evidence="3 4" key="1">
    <citation type="submission" date="2021-01" db="EMBL/GenBank/DDBJ databases">
        <title>Piscinibacter sp. Jin2 Genome sequencing and assembly.</title>
        <authorList>
            <person name="Kim I."/>
        </authorList>
    </citation>
    <scope>NUCLEOTIDE SEQUENCE [LARGE SCALE GENOMIC DNA]</scope>
    <source>
        <strain evidence="3 4">Jin2</strain>
    </source>
</reference>
<dbReference type="SMART" id="SM00458">
    <property type="entry name" value="RICIN"/>
    <property type="match status" value="1"/>
</dbReference>
<dbReference type="SUPFAM" id="SSF75005">
    <property type="entry name" value="Arabinanase/levansucrase/invertase"/>
    <property type="match status" value="1"/>
</dbReference>
<dbReference type="PANTHER" id="PTHR35279">
    <property type="match status" value="1"/>
</dbReference>
<dbReference type="Proteomes" id="UP000643207">
    <property type="component" value="Unassembled WGS sequence"/>
</dbReference>
<feature type="signal peptide" evidence="1">
    <location>
        <begin position="1"/>
        <end position="27"/>
    </location>
</feature>
<organism evidence="3 4">
    <name type="scientific">Aquariibacter lacus</name>
    <dbReference type="NCBI Taxonomy" id="2801332"/>
    <lineage>
        <taxon>Bacteria</taxon>
        <taxon>Pseudomonadati</taxon>
        <taxon>Pseudomonadota</taxon>
        <taxon>Betaproteobacteria</taxon>
        <taxon>Burkholderiales</taxon>
        <taxon>Sphaerotilaceae</taxon>
        <taxon>Aquariibacter</taxon>
    </lineage>
</organism>
<evidence type="ECO:0000256" key="1">
    <source>
        <dbReference type="SAM" id="SignalP"/>
    </source>
</evidence>
<feature type="chain" id="PRO_5040934953" evidence="1">
    <location>
        <begin position="28"/>
        <end position="498"/>
    </location>
</feature>
<dbReference type="InterPro" id="IPR035992">
    <property type="entry name" value="Ricin_B-like_lectins"/>
</dbReference>
<evidence type="ECO:0000313" key="4">
    <source>
        <dbReference type="Proteomes" id="UP000643207"/>
    </source>
</evidence>
<dbReference type="Pfam" id="PF00652">
    <property type="entry name" value="Ricin_B_lectin"/>
    <property type="match status" value="1"/>
</dbReference>